<dbReference type="InterPro" id="IPR026572">
    <property type="entry name" value="TMEM267"/>
</dbReference>
<evidence type="ECO:0000256" key="5">
    <source>
        <dbReference type="ARBA" id="ARBA00023136"/>
    </source>
</evidence>
<evidence type="ECO:0000256" key="6">
    <source>
        <dbReference type="SAM" id="Phobius"/>
    </source>
</evidence>
<dbReference type="PANTHER" id="PTHR13628">
    <property type="entry name" value="TRANSMEMBRANE PROTEIN 267"/>
    <property type="match status" value="1"/>
</dbReference>
<keyword evidence="8" id="KW-1185">Reference proteome</keyword>
<evidence type="ECO:0000256" key="3">
    <source>
        <dbReference type="ARBA" id="ARBA00022692"/>
    </source>
</evidence>
<organism evidence="7 8">
    <name type="scientific">Vespula vulgaris</name>
    <name type="common">Yellow jacket</name>
    <name type="synonym">Wasp</name>
    <dbReference type="NCBI Taxonomy" id="7454"/>
    <lineage>
        <taxon>Eukaryota</taxon>
        <taxon>Metazoa</taxon>
        <taxon>Ecdysozoa</taxon>
        <taxon>Arthropoda</taxon>
        <taxon>Hexapoda</taxon>
        <taxon>Insecta</taxon>
        <taxon>Pterygota</taxon>
        <taxon>Neoptera</taxon>
        <taxon>Endopterygota</taxon>
        <taxon>Hymenoptera</taxon>
        <taxon>Apocrita</taxon>
        <taxon>Aculeata</taxon>
        <taxon>Vespoidea</taxon>
        <taxon>Vespidae</taxon>
        <taxon>Vespinae</taxon>
        <taxon>Vespula</taxon>
    </lineage>
</organism>
<comment type="subcellular location">
    <subcellularLocation>
        <location evidence="1">Membrane</location>
        <topology evidence="1">Multi-pass membrane protein</topology>
    </subcellularLocation>
</comment>
<sequence length="171" mass="19892">MIVYKKWNLILKIGLTSLIDNLTHAIVGGLTWTLILILSKKSFVQNLHDIFFSFALSSFIDLDHFLAARSWKLNDATNLNKRPFLHCTTIPILLWLIMILSSITFNYPSLNQYSWIVSASFLSHHIRDATRRGLWFCPFGSTQPIPYNLYIGKVWMTSLEHNSKLTMFTYY</sequence>
<comment type="caution">
    <text evidence="7">The sequence shown here is derived from an EMBL/GenBank/DDBJ whole genome shotgun (WGS) entry which is preliminary data.</text>
</comment>
<name>A0A834MX75_VESVU</name>
<reference evidence="7" key="1">
    <citation type="journal article" date="2020" name="G3 (Bethesda)">
        <title>High-Quality Assemblies for Three Invasive Social Wasps from the &lt;i&gt;Vespula&lt;/i&gt; Genus.</title>
        <authorList>
            <person name="Harrop T.W.R."/>
            <person name="Guhlin J."/>
            <person name="McLaughlin G.M."/>
            <person name="Permina E."/>
            <person name="Stockwell P."/>
            <person name="Gilligan J."/>
            <person name="Le Lec M.F."/>
            <person name="Gruber M.A.M."/>
            <person name="Quinn O."/>
            <person name="Lovegrove M."/>
            <person name="Duncan E.J."/>
            <person name="Remnant E.J."/>
            <person name="Van Eeckhoven J."/>
            <person name="Graham B."/>
            <person name="Knapp R.A."/>
            <person name="Langford K.W."/>
            <person name="Kronenberg Z."/>
            <person name="Press M.O."/>
            <person name="Eacker S.M."/>
            <person name="Wilson-Rankin E.E."/>
            <person name="Purcell J."/>
            <person name="Lester P.J."/>
            <person name="Dearden P.K."/>
        </authorList>
    </citation>
    <scope>NUCLEOTIDE SEQUENCE</scope>
    <source>
        <strain evidence="7">Marl-1</strain>
    </source>
</reference>
<evidence type="ECO:0000256" key="1">
    <source>
        <dbReference type="ARBA" id="ARBA00004141"/>
    </source>
</evidence>
<keyword evidence="5 6" id="KW-0472">Membrane</keyword>
<keyword evidence="3 6" id="KW-0812">Transmembrane</keyword>
<gene>
    <name evidence="7" type="ORF">HZH66_011441</name>
</gene>
<evidence type="ECO:0000256" key="4">
    <source>
        <dbReference type="ARBA" id="ARBA00022989"/>
    </source>
</evidence>
<dbReference type="AlphaFoldDB" id="A0A834MX75"/>
<feature type="transmembrane region" description="Helical" evidence="6">
    <location>
        <begin position="50"/>
        <end position="71"/>
    </location>
</feature>
<feature type="transmembrane region" description="Helical" evidence="6">
    <location>
        <begin position="83"/>
        <end position="105"/>
    </location>
</feature>
<dbReference type="GO" id="GO:0016020">
    <property type="term" value="C:membrane"/>
    <property type="evidence" value="ECO:0007669"/>
    <property type="project" value="UniProtKB-SubCell"/>
</dbReference>
<proteinExistence type="predicted"/>
<keyword evidence="4 6" id="KW-1133">Transmembrane helix</keyword>
<dbReference type="PANTHER" id="PTHR13628:SF1">
    <property type="entry name" value="TRANSMEMBRANE PROTEIN 267"/>
    <property type="match status" value="1"/>
</dbReference>
<evidence type="ECO:0000256" key="2">
    <source>
        <dbReference type="ARBA" id="ARBA00013977"/>
    </source>
</evidence>
<evidence type="ECO:0000313" key="7">
    <source>
        <dbReference type="EMBL" id="KAF7386989.1"/>
    </source>
</evidence>
<accession>A0A834MX75</accession>
<dbReference type="Proteomes" id="UP000614350">
    <property type="component" value="Unassembled WGS sequence"/>
</dbReference>
<dbReference type="EMBL" id="JACSEA010000013">
    <property type="protein sequence ID" value="KAF7386989.1"/>
    <property type="molecule type" value="Genomic_DNA"/>
</dbReference>
<feature type="transmembrane region" description="Helical" evidence="6">
    <location>
        <begin position="21"/>
        <end position="38"/>
    </location>
</feature>
<evidence type="ECO:0000313" key="8">
    <source>
        <dbReference type="Proteomes" id="UP000614350"/>
    </source>
</evidence>
<protein>
    <recommendedName>
        <fullName evidence="2">Transmembrane protein 267</fullName>
    </recommendedName>
</protein>